<proteinExistence type="predicted"/>
<accession>A0ABW5ZA79</accession>
<evidence type="ECO:0000256" key="1">
    <source>
        <dbReference type="SAM" id="Phobius"/>
    </source>
</evidence>
<keyword evidence="1" id="KW-1133">Transmembrane helix</keyword>
<gene>
    <name evidence="2" type="ORF">ACFSX9_13020</name>
</gene>
<comment type="caution">
    <text evidence="2">The sequence shown here is derived from an EMBL/GenBank/DDBJ whole genome shotgun (WGS) entry which is preliminary data.</text>
</comment>
<feature type="transmembrane region" description="Helical" evidence="1">
    <location>
        <begin position="53"/>
        <end position="72"/>
    </location>
</feature>
<dbReference type="InterPro" id="IPR024294">
    <property type="entry name" value="DUF3810"/>
</dbReference>
<dbReference type="Pfam" id="PF12725">
    <property type="entry name" value="DUF3810"/>
    <property type="match status" value="1"/>
</dbReference>
<sequence length="350" mass="41016">MKRKFLLPIFLIVQIILVKTIGLFPDFVEKWYSNGFYPKLAFLSRSILGKLPFSFGDVLYFVLIVLLVRWIWKHRIGFFKEWKNNGLAVLSWVSLFYFFFHLLWGMNYYRVPLHEKLQIEKEYSQQQLEVFIEKMILKTNELQLAITKNDSAIVVIPYSDKEIYEKSLAGYKNLPEDLKEFSYENKSIKSSLFSLPLSYMGFGGYLNPFTNEAQVNYLKPKYTSPLTTCHEMAHQTGIASESECNFIGFITASKNDDLYFQYSAYSFALRSGLNNLDRIKKGSSKPYLAKINKGVIKNFNENEIFWNDYQSPITTFFEYFYDNFLKLNQQKDGMEGYSKFVGLAIGYDEN</sequence>
<dbReference type="RefSeq" id="WP_379808372.1">
    <property type="nucleotide sequence ID" value="NZ_JBHUOL010000019.1"/>
</dbReference>
<keyword evidence="1" id="KW-0812">Transmembrane</keyword>
<feature type="transmembrane region" description="Helical" evidence="1">
    <location>
        <begin position="84"/>
        <end position="104"/>
    </location>
</feature>
<keyword evidence="1" id="KW-0472">Membrane</keyword>
<reference evidence="3" key="1">
    <citation type="journal article" date="2019" name="Int. J. Syst. Evol. Microbiol.">
        <title>The Global Catalogue of Microorganisms (GCM) 10K type strain sequencing project: providing services to taxonomists for standard genome sequencing and annotation.</title>
        <authorList>
            <consortium name="The Broad Institute Genomics Platform"/>
            <consortium name="The Broad Institute Genome Sequencing Center for Infectious Disease"/>
            <person name="Wu L."/>
            <person name="Ma J."/>
        </authorList>
    </citation>
    <scope>NUCLEOTIDE SEQUENCE [LARGE SCALE GENOMIC DNA]</scope>
    <source>
        <strain evidence="3">KCTC 52644</strain>
    </source>
</reference>
<dbReference type="EMBL" id="JBHUOL010000019">
    <property type="protein sequence ID" value="MFD2909652.1"/>
    <property type="molecule type" value="Genomic_DNA"/>
</dbReference>
<keyword evidence="3" id="KW-1185">Reference proteome</keyword>
<name>A0ABW5ZA79_9FLAO</name>
<evidence type="ECO:0000313" key="3">
    <source>
        <dbReference type="Proteomes" id="UP001597549"/>
    </source>
</evidence>
<dbReference type="Proteomes" id="UP001597549">
    <property type="component" value="Unassembled WGS sequence"/>
</dbReference>
<evidence type="ECO:0000313" key="2">
    <source>
        <dbReference type="EMBL" id="MFD2909652.1"/>
    </source>
</evidence>
<protein>
    <submittedName>
        <fullName evidence="2">DUF3810 domain-containing protein</fullName>
    </submittedName>
</protein>
<organism evidence="2 3">
    <name type="scientific">Flavobacterium ardleyense</name>
    <dbReference type="NCBI Taxonomy" id="2038737"/>
    <lineage>
        <taxon>Bacteria</taxon>
        <taxon>Pseudomonadati</taxon>
        <taxon>Bacteroidota</taxon>
        <taxon>Flavobacteriia</taxon>
        <taxon>Flavobacteriales</taxon>
        <taxon>Flavobacteriaceae</taxon>
        <taxon>Flavobacterium</taxon>
    </lineage>
</organism>